<reference evidence="1 2" key="1">
    <citation type="submission" date="2020-07" db="EMBL/GenBank/DDBJ databases">
        <title>Sequencing the genomes of 1000 actinobacteria strains.</title>
        <authorList>
            <person name="Klenk H.-P."/>
        </authorList>
    </citation>
    <scope>NUCLEOTIDE SEQUENCE [LARGE SCALE GENOMIC DNA]</scope>
    <source>
        <strain evidence="1 2">DSM 23819</strain>
    </source>
</reference>
<dbReference type="Proteomes" id="UP000540656">
    <property type="component" value="Unassembled WGS sequence"/>
</dbReference>
<evidence type="ECO:0000313" key="2">
    <source>
        <dbReference type="Proteomes" id="UP000540656"/>
    </source>
</evidence>
<accession>A0A7Y9RZB4</accession>
<dbReference type="RefSeq" id="WP_179501293.1">
    <property type="nucleotide sequence ID" value="NZ_JACCAA010000001.1"/>
</dbReference>
<protein>
    <recommendedName>
        <fullName evidence="3">DUF4439 domain-containing protein</fullName>
    </recommendedName>
</protein>
<organism evidence="1 2">
    <name type="scientific">Nocardioides daedukensis</name>
    <dbReference type="NCBI Taxonomy" id="634462"/>
    <lineage>
        <taxon>Bacteria</taxon>
        <taxon>Bacillati</taxon>
        <taxon>Actinomycetota</taxon>
        <taxon>Actinomycetes</taxon>
        <taxon>Propionibacteriales</taxon>
        <taxon>Nocardioidaceae</taxon>
        <taxon>Nocardioides</taxon>
    </lineage>
</organism>
<keyword evidence="2" id="KW-1185">Reference proteome</keyword>
<proteinExistence type="predicted"/>
<evidence type="ECO:0000313" key="1">
    <source>
        <dbReference type="EMBL" id="NYG58099.1"/>
    </source>
</evidence>
<dbReference type="AlphaFoldDB" id="A0A7Y9RZB4"/>
<comment type="caution">
    <text evidence="1">The sequence shown here is derived from an EMBL/GenBank/DDBJ whole genome shotgun (WGS) entry which is preliminary data.</text>
</comment>
<gene>
    <name evidence="1" type="ORF">BJ980_001022</name>
</gene>
<dbReference type="EMBL" id="JACCAA010000001">
    <property type="protein sequence ID" value="NYG58099.1"/>
    <property type="molecule type" value="Genomic_DNA"/>
</dbReference>
<evidence type="ECO:0008006" key="3">
    <source>
        <dbReference type="Google" id="ProtNLM"/>
    </source>
</evidence>
<name>A0A7Y9RZB4_9ACTN</name>
<sequence>MPHRSLPVLRRTTLAAAPLLVLAGCEWGPGRGSTDLPGAAPSTPPDAEQVRAAVAAIRAADALLTAVTGTHIGLSDAFTPLTRMHGSHLELLDAGEDDPEDTAAPRVSSKAALAWKQVVTSEQKLSTELARLAGEVSSGQLARVLAAMAAGGVQRVAELPAPPRGQA</sequence>
<dbReference type="PROSITE" id="PS51257">
    <property type="entry name" value="PROKAR_LIPOPROTEIN"/>
    <property type="match status" value="1"/>
</dbReference>